<protein>
    <submittedName>
        <fullName evidence="1">Uncharacterized protein</fullName>
    </submittedName>
</protein>
<accession>A0A6Y6NG24</accession>
<dbReference type="EMBL" id="DAAHPQ010000057">
    <property type="protein sequence ID" value="HAB6979889.1"/>
    <property type="molecule type" value="Genomic_DNA"/>
</dbReference>
<proteinExistence type="predicted"/>
<dbReference type="AlphaFoldDB" id="A0A6Y6NG24"/>
<name>A0A6Y6NG24_SALER</name>
<evidence type="ECO:0000313" key="1">
    <source>
        <dbReference type="EMBL" id="HAB6979889.1"/>
    </source>
</evidence>
<comment type="caution">
    <text evidence="1">The sequence shown here is derived from an EMBL/GenBank/DDBJ whole genome shotgun (WGS) entry which is preliminary data.</text>
</comment>
<reference evidence="1" key="2">
    <citation type="submission" date="2019-01" db="EMBL/GenBank/DDBJ databases">
        <authorList>
            <consortium name="NCBI Pathogen Detection Project"/>
        </authorList>
    </citation>
    <scope>NUCLEOTIDE SEQUENCE</scope>
    <source>
        <strain evidence="1">R15.0301</strain>
    </source>
</reference>
<organism evidence="1">
    <name type="scientific">Salmonella enterica</name>
    <name type="common">Salmonella choleraesuis</name>
    <dbReference type="NCBI Taxonomy" id="28901"/>
    <lineage>
        <taxon>Bacteria</taxon>
        <taxon>Pseudomonadati</taxon>
        <taxon>Pseudomonadota</taxon>
        <taxon>Gammaproteobacteria</taxon>
        <taxon>Enterobacterales</taxon>
        <taxon>Enterobacteriaceae</taxon>
        <taxon>Salmonella</taxon>
    </lineage>
</organism>
<sequence>MLHQASYLRKKELVALDSGKQTTVGSGGFFVYRQQITRRKKGSQEDPLIFSRHVLSHSHSSQFLTTIDSKPETQKIPPPKQVIDRFA</sequence>
<gene>
    <name evidence="1" type="ORF">GYJ63_25055</name>
</gene>
<reference evidence="1" key="1">
    <citation type="journal article" date="2018" name="Genome Biol.">
        <title>SKESA: strategic k-mer extension for scrupulous assemblies.</title>
        <authorList>
            <person name="Souvorov A."/>
            <person name="Agarwala R."/>
            <person name="Lipman D.J."/>
        </authorList>
    </citation>
    <scope>NUCLEOTIDE SEQUENCE</scope>
    <source>
        <strain evidence="1">R15.0301</strain>
    </source>
</reference>